<dbReference type="Gene3D" id="3.40.50.300">
    <property type="entry name" value="P-loop containing nucleotide triphosphate hydrolases"/>
    <property type="match status" value="1"/>
</dbReference>
<protein>
    <recommendedName>
        <fullName evidence="6">Protein CLP1 homolog</fullName>
    </recommendedName>
</protein>
<evidence type="ECO:0000313" key="10">
    <source>
        <dbReference type="EMBL" id="KAK9841907.1"/>
    </source>
</evidence>
<dbReference type="InterPro" id="IPR032319">
    <property type="entry name" value="CLP1_P"/>
</dbReference>
<dbReference type="InterPro" id="IPR045116">
    <property type="entry name" value="Clp1/Grc3"/>
</dbReference>
<comment type="subcellular location">
    <subcellularLocation>
        <location evidence="1 6">Nucleus</location>
    </subcellularLocation>
</comment>
<dbReference type="InterPro" id="IPR038239">
    <property type="entry name" value="Clp1_N_sf"/>
</dbReference>
<dbReference type="Proteomes" id="UP001485043">
    <property type="component" value="Unassembled WGS sequence"/>
</dbReference>
<gene>
    <name evidence="10" type="ORF">WJX84_004995</name>
</gene>
<dbReference type="GO" id="GO:0031124">
    <property type="term" value="P:mRNA 3'-end processing"/>
    <property type="evidence" value="ECO:0007669"/>
    <property type="project" value="UniProtKB-UniRule"/>
</dbReference>
<evidence type="ECO:0000259" key="9">
    <source>
        <dbReference type="Pfam" id="PF16575"/>
    </source>
</evidence>
<evidence type="ECO:0000256" key="3">
    <source>
        <dbReference type="ARBA" id="ARBA00022741"/>
    </source>
</evidence>
<feature type="binding site" evidence="6">
    <location>
        <position position="51"/>
    </location>
    <ligand>
        <name>ATP</name>
        <dbReference type="ChEBI" id="CHEBI:30616"/>
    </ligand>
</feature>
<feature type="binding site" evidence="6">
    <location>
        <begin position="120"/>
        <end position="125"/>
    </location>
    <ligand>
        <name>ATP</name>
        <dbReference type="ChEBI" id="CHEBI:30616"/>
    </ligand>
</feature>
<dbReference type="Pfam" id="PF16575">
    <property type="entry name" value="CLP1_P"/>
    <property type="match status" value="1"/>
</dbReference>
<keyword evidence="4 6" id="KW-0067">ATP-binding</keyword>
<keyword evidence="3 6" id="KW-0547">Nucleotide-binding</keyword>
<dbReference type="HAMAP" id="MF_03035">
    <property type="entry name" value="Clp1"/>
    <property type="match status" value="1"/>
</dbReference>
<comment type="caution">
    <text evidence="10">The sequence shown here is derived from an EMBL/GenBank/DDBJ whole genome shotgun (WGS) entry which is preliminary data.</text>
</comment>
<evidence type="ECO:0000256" key="4">
    <source>
        <dbReference type="ARBA" id="ARBA00022840"/>
    </source>
</evidence>
<organism evidence="10 11">
    <name type="scientific">Apatococcus fuscideae</name>
    <dbReference type="NCBI Taxonomy" id="2026836"/>
    <lineage>
        <taxon>Eukaryota</taxon>
        <taxon>Viridiplantae</taxon>
        <taxon>Chlorophyta</taxon>
        <taxon>core chlorophytes</taxon>
        <taxon>Trebouxiophyceae</taxon>
        <taxon>Chlorellales</taxon>
        <taxon>Chlorellaceae</taxon>
        <taxon>Apatococcus</taxon>
    </lineage>
</organism>
<dbReference type="GO" id="GO:0051731">
    <property type="term" value="F:polynucleotide 5'-hydroxyl-kinase activity"/>
    <property type="evidence" value="ECO:0007669"/>
    <property type="project" value="InterPro"/>
</dbReference>
<evidence type="ECO:0000256" key="2">
    <source>
        <dbReference type="ARBA" id="ARBA00022664"/>
    </source>
</evidence>
<feature type="domain" description="Clp1 N-terminal" evidence="8">
    <location>
        <begin position="7"/>
        <end position="103"/>
    </location>
</feature>
<keyword evidence="5 6" id="KW-0539">Nucleus</keyword>
<evidence type="ECO:0000256" key="6">
    <source>
        <dbReference type="HAMAP-Rule" id="MF_03035"/>
    </source>
</evidence>
<dbReference type="InterPro" id="IPR038238">
    <property type="entry name" value="Clp1_C_sf"/>
</dbReference>
<feature type="binding site" evidence="6">
    <location>
        <position position="12"/>
    </location>
    <ligand>
        <name>ATP</name>
        <dbReference type="ChEBI" id="CHEBI:30616"/>
    </ligand>
</feature>
<evidence type="ECO:0000259" key="8">
    <source>
        <dbReference type="Pfam" id="PF16573"/>
    </source>
</evidence>
<dbReference type="FunFam" id="2.40.30.330:FF:000002">
    <property type="entry name" value="Protein CLP1 homolog"/>
    <property type="match status" value="1"/>
</dbReference>
<reference evidence="10 11" key="1">
    <citation type="journal article" date="2024" name="Nat. Commun.">
        <title>Phylogenomics reveals the evolutionary origins of lichenization in chlorophyte algae.</title>
        <authorList>
            <person name="Puginier C."/>
            <person name="Libourel C."/>
            <person name="Otte J."/>
            <person name="Skaloud P."/>
            <person name="Haon M."/>
            <person name="Grisel S."/>
            <person name="Petersen M."/>
            <person name="Berrin J.G."/>
            <person name="Delaux P.M."/>
            <person name="Dal Grande F."/>
            <person name="Keller J."/>
        </authorList>
    </citation>
    <scope>NUCLEOTIDE SEQUENCE [LARGE SCALE GENOMIC DNA]</scope>
    <source>
        <strain evidence="10 11">SAG 2523</strain>
    </source>
</reference>
<sequence length="422" mass="46845">MPKPYVLQKEQELRIEVREGHSLTLKLVKGQAEVFGTDLLEQQIYTLRGQKLAVFSWEGCEVQLQGVGEPVEDAIEVIYESDDTPMREYANVHNLLQTRREAALASKFEGPRTMVVGQVDVGKSTLCKILLNYAIRRDCAPTMIDLDLGQGSIAPPACIGATPVEGPIDVEEGLPVEMPLVYFSGNVSPEPNPHLYRHHVERMAALLDKRAQSNAEVGAAGMVINSMGWIDGLGYELILHSLKTFRVDIILVIGQDKLYSQLSSVFRSDRRMNVIKLTRSGGVVMRPREYRKSSREQRIREYFYGPRNDLQPSSSTVPFTNLKVYRVGSGFAAPQSALPIGGQSYSNPLKVTQMLNMNDLLHMIVAVSHAQQPEELLSANVAGFVWISNVDPVQQTVTYLAPCAGELPAPFLLAGTLKTYFR</sequence>
<dbReference type="InterPro" id="IPR010655">
    <property type="entry name" value="Clp1_C"/>
</dbReference>
<dbReference type="Gene3D" id="2.60.120.1030">
    <property type="entry name" value="Clp1, DNA binding domain"/>
    <property type="match status" value="1"/>
</dbReference>
<evidence type="ECO:0000256" key="1">
    <source>
        <dbReference type="ARBA" id="ARBA00004123"/>
    </source>
</evidence>
<dbReference type="GO" id="GO:0005524">
    <property type="term" value="F:ATP binding"/>
    <property type="evidence" value="ECO:0007669"/>
    <property type="project" value="UniProtKB-UniRule"/>
</dbReference>
<dbReference type="InterPro" id="IPR027417">
    <property type="entry name" value="P-loop_NTPase"/>
</dbReference>
<dbReference type="GO" id="GO:0006388">
    <property type="term" value="P:tRNA splicing, via endonucleolytic cleavage and ligation"/>
    <property type="evidence" value="ECO:0007669"/>
    <property type="project" value="TreeGrafter"/>
</dbReference>
<dbReference type="Gene3D" id="2.40.30.330">
    <property type="entry name" value="Pre-mRNA cleavage complex subunit Clp1, C-terminal domain"/>
    <property type="match status" value="1"/>
</dbReference>
<dbReference type="FunFam" id="2.60.120.1030:FF:000001">
    <property type="entry name" value="Protein CLP1 homolog 5"/>
    <property type="match status" value="1"/>
</dbReference>
<proteinExistence type="inferred from homology"/>
<dbReference type="InterPro" id="IPR028606">
    <property type="entry name" value="Clp1"/>
</dbReference>
<comment type="function">
    <text evidence="6">Required for endonucleolytic cleavage during polyadenylation-dependent pre-mRNA 3'-end formation.</text>
</comment>
<evidence type="ECO:0000259" key="7">
    <source>
        <dbReference type="Pfam" id="PF06807"/>
    </source>
</evidence>
<dbReference type="Pfam" id="PF06807">
    <property type="entry name" value="Clp1"/>
    <property type="match status" value="1"/>
</dbReference>
<dbReference type="PANTHER" id="PTHR12755:SF6">
    <property type="entry name" value="POLYRIBONUCLEOTIDE 5'-HYDROXYL-KINASE CLP1"/>
    <property type="match status" value="1"/>
</dbReference>
<feature type="domain" description="Clp1 P-loop" evidence="9">
    <location>
        <begin position="117"/>
        <end position="305"/>
    </location>
</feature>
<keyword evidence="11" id="KW-1185">Reference proteome</keyword>
<keyword evidence="2 6" id="KW-0507">mRNA processing</keyword>
<evidence type="ECO:0000313" key="11">
    <source>
        <dbReference type="Proteomes" id="UP001485043"/>
    </source>
</evidence>
<dbReference type="Pfam" id="PF16573">
    <property type="entry name" value="CLP1_N"/>
    <property type="match status" value="1"/>
</dbReference>
<dbReference type="EMBL" id="JALJOV010001753">
    <property type="protein sequence ID" value="KAK9841907.1"/>
    <property type="molecule type" value="Genomic_DNA"/>
</dbReference>
<dbReference type="InterPro" id="IPR032324">
    <property type="entry name" value="Clp1_N"/>
</dbReference>
<dbReference type="PANTHER" id="PTHR12755">
    <property type="entry name" value="CLEAVAGE/POLYADENYLATION FACTOR IA SUBUNIT CLP1P"/>
    <property type="match status" value="1"/>
</dbReference>
<feature type="domain" description="Clp1 C-terminal" evidence="7">
    <location>
        <begin position="310"/>
        <end position="417"/>
    </location>
</feature>
<comment type="similarity">
    <text evidence="6">Belongs to the Clp1 family. Clp1 subfamily.</text>
</comment>
<dbReference type="GO" id="GO:0005849">
    <property type="term" value="C:mRNA cleavage factor complex"/>
    <property type="evidence" value="ECO:0007669"/>
    <property type="project" value="InterPro"/>
</dbReference>
<dbReference type="AlphaFoldDB" id="A0AAW1S8G3"/>
<accession>A0AAW1S8G3</accession>
<name>A0AAW1S8G3_9CHLO</name>
<evidence type="ECO:0000256" key="5">
    <source>
        <dbReference type="ARBA" id="ARBA00023242"/>
    </source>
</evidence>
<dbReference type="SUPFAM" id="SSF52540">
    <property type="entry name" value="P-loop containing nucleoside triphosphate hydrolases"/>
    <property type="match status" value="1"/>
</dbReference>